<evidence type="ECO:0000256" key="1">
    <source>
        <dbReference type="SAM" id="MobiDB-lite"/>
    </source>
</evidence>
<evidence type="ECO:0000313" key="2">
    <source>
        <dbReference type="EMBL" id="CAN90270.1"/>
    </source>
</evidence>
<dbReference type="KEGG" id="scl:sce0113"/>
<organism evidence="2 3">
    <name type="scientific">Sorangium cellulosum (strain So ce56)</name>
    <name type="common">Polyangium cellulosum (strain So ce56)</name>
    <dbReference type="NCBI Taxonomy" id="448385"/>
    <lineage>
        <taxon>Bacteria</taxon>
        <taxon>Pseudomonadati</taxon>
        <taxon>Myxococcota</taxon>
        <taxon>Polyangia</taxon>
        <taxon>Polyangiales</taxon>
        <taxon>Polyangiaceae</taxon>
        <taxon>Sorangium</taxon>
    </lineage>
</organism>
<sequence>MISPQTLQRPDFPALPGVPSRDRERLRSRFAGWEDCYLACTGAPTVARDEILDAVRARGGDVPSASETCGSFRWYEGSVLVTESRDTWCLYARSAERLIPWIQAFGERHPHKPIWFPAYSAVLAEGEPVEGEGLSFDDREPGVEGSFGVCNGSAAVRYRLPGGGVSLGLGKRAIARLHSPWQSSFNDVTTAPRFVVVNNDGIPAFLAWFHAQGASSRLGDAVSEALGLAHGVRRFDRTAMCGPVLCHAEFFAGAASAQAFESPLLVSGDAWLPPGGPSRLLVGYWDIGTSDAFVYLGEDRRIHRYAFEEGLWSISASSYAAYVERILRFDARVAATRESDLPMNELCERLGLVIDPIGTDDCASLAISADLVAFQRSGERALLKCFTPQAEARVCETLAG</sequence>
<protein>
    <submittedName>
        <fullName evidence="2">Uncharacterized protein</fullName>
    </submittedName>
</protein>
<dbReference type="Proteomes" id="UP000002139">
    <property type="component" value="Chromosome"/>
</dbReference>
<dbReference type="AlphaFoldDB" id="A9GLG1"/>
<dbReference type="STRING" id="448385.sce0113"/>
<keyword evidence="3" id="KW-1185">Reference proteome</keyword>
<reference evidence="2 3" key="1">
    <citation type="journal article" date="2007" name="Nat. Biotechnol.">
        <title>Complete genome sequence of the myxobacterium Sorangium cellulosum.</title>
        <authorList>
            <person name="Schneiker S."/>
            <person name="Perlova O."/>
            <person name="Kaiser O."/>
            <person name="Gerth K."/>
            <person name="Alici A."/>
            <person name="Altmeyer M.O."/>
            <person name="Bartels D."/>
            <person name="Bekel T."/>
            <person name="Beyer S."/>
            <person name="Bode E."/>
            <person name="Bode H.B."/>
            <person name="Bolten C.J."/>
            <person name="Choudhuri J.V."/>
            <person name="Doss S."/>
            <person name="Elnakady Y.A."/>
            <person name="Frank B."/>
            <person name="Gaigalat L."/>
            <person name="Goesmann A."/>
            <person name="Groeger C."/>
            <person name="Gross F."/>
            <person name="Jelsbak L."/>
            <person name="Jelsbak L."/>
            <person name="Kalinowski J."/>
            <person name="Kegler C."/>
            <person name="Knauber T."/>
            <person name="Konietzny S."/>
            <person name="Kopp M."/>
            <person name="Krause L."/>
            <person name="Krug D."/>
            <person name="Linke B."/>
            <person name="Mahmud T."/>
            <person name="Martinez-Arias R."/>
            <person name="McHardy A.C."/>
            <person name="Merai M."/>
            <person name="Meyer F."/>
            <person name="Mormann S."/>
            <person name="Munoz-Dorado J."/>
            <person name="Perez J."/>
            <person name="Pradella S."/>
            <person name="Rachid S."/>
            <person name="Raddatz G."/>
            <person name="Rosenau F."/>
            <person name="Rueckert C."/>
            <person name="Sasse F."/>
            <person name="Scharfe M."/>
            <person name="Schuster S.C."/>
            <person name="Suen G."/>
            <person name="Treuner-Lange A."/>
            <person name="Velicer G.J."/>
            <person name="Vorholter F.-J."/>
            <person name="Weissman K.J."/>
            <person name="Welch R.D."/>
            <person name="Wenzel S.C."/>
            <person name="Whitworth D.E."/>
            <person name="Wilhelm S."/>
            <person name="Wittmann C."/>
            <person name="Bloecker H."/>
            <person name="Puehler A."/>
            <person name="Mueller R."/>
        </authorList>
    </citation>
    <scope>NUCLEOTIDE SEQUENCE [LARGE SCALE GENOMIC DNA]</scope>
    <source>
        <strain evidence="3">So ce56</strain>
    </source>
</reference>
<dbReference type="HOGENOM" id="CLU_688679_0_0_7"/>
<dbReference type="EMBL" id="AM746676">
    <property type="protein sequence ID" value="CAN90270.1"/>
    <property type="molecule type" value="Genomic_DNA"/>
</dbReference>
<feature type="region of interest" description="Disordered" evidence="1">
    <location>
        <begin position="1"/>
        <end position="20"/>
    </location>
</feature>
<gene>
    <name evidence="2" type="ordered locus">sce0113</name>
</gene>
<proteinExistence type="predicted"/>
<accession>A9GLG1</accession>
<evidence type="ECO:0000313" key="3">
    <source>
        <dbReference type="Proteomes" id="UP000002139"/>
    </source>
</evidence>
<name>A9GLG1_SORC5</name>